<protein>
    <submittedName>
        <fullName evidence="1">Uncharacterized protein</fullName>
    </submittedName>
</protein>
<gene>
    <name evidence="1" type="ORF">Airi02_061190</name>
</gene>
<dbReference type="EMBL" id="BSTK01000009">
    <property type="protein sequence ID" value="GLY88190.1"/>
    <property type="molecule type" value="Genomic_DNA"/>
</dbReference>
<keyword evidence="2" id="KW-1185">Reference proteome</keyword>
<dbReference type="AlphaFoldDB" id="A0A9W6W1R5"/>
<dbReference type="Proteomes" id="UP001165074">
    <property type="component" value="Unassembled WGS sequence"/>
</dbReference>
<reference evidence="1" key="1">
    <citation type="submission" date="2023-03" db="EMBL/GenBank/DDBJ databases">
        <title>Actinoallomurus iriomotensis NBRC 103684.</title>
        <authorList>
            <person name="Ichikawa N."/>
            <person name="Sato H."/>
            <person name="Tonouchi N."/>
        </authorList>
    </citation>
    <scope>NUCLEOTIDE SEQUENCE</scope>
    <source>
        <strain evidence="1">NBRC 103684</strain>
    </source>
</reference>
<sequence length="108" mass="11792">MHPGTPQNAGPHQSAPPYAVIVEEKKRHNGAWHISLIQPVGGDLAEARATGQNIAFQHQPETAGHKVGRRDVYQLGEDSWLITYDAPWRLGATGHFRVSVTRHIGSVG</sequence>
<evidence type="ECO:0000313" key="2">
    <source>
        <dbReference type="Proteomes" id="UP001165074"/>
    </source>
</evidence>
<evidence type="ECO:0000313" key="1">
    <source>
        <dbReference type="EMBL" id="GLY88190.1"/>
    </source>
</evidence>
<accession>A0A9W6W1R5</accession>
<name>A0A9W6W1R5_9ACTN</name>
<comment type="caution">
    <text evidence="1">The sequence shown here is derived from an EMBL/GenBank/DDBJ whole genome shotgun (WGS) entry which is preliminary data.</text>
</comment>
<proteinExistence type="predicted"/>
<organism evidence="1 2">
    <name type="scientific">Actinoallomurus iriomotensis</name>
    <dbReference type="NCBI Taxonomy" id="478107"/>
    <lineage>
        <taxon>Bacteria</taxon>
        <taxon>Bacillati</taxon>
        <taxon>Actinomycetota</taxon>
        <taxon>Actinomycetes</taxon>
        <taxon>Streptosporangiales</taxon>
        <taxon>Thermomonosporaceae</taxon>
        <taxon>Actinoallomurus</taxon>
    </lineage>
</organism>